<dbReference type="SUPFAM" id="SSF53474">
    <property type="entry name" value="alpha/beta-Hydrolases"/>
    <property type="match status" value="1"/>
</dbReference>
<evidence type="ECO:0000259" key="1">
    <source>
        <dbReference type="Pfam" id="PF02129"/>
    </source>
</evidence>
<gene>
    <name evidence="2" type="ORF">GM676_28155</name>
</gene>
<dbReference type="Pfam" id="PF02129">
    <property type="entry name" value="Peptidase_S15"/>
    <property type="match status" value="1"/>
</dbReference>
<accession>A0A6L6PS06</accession>
<protein>
    <submittedName>
        <fullName evidence="2">Alpha/beta hydrolase</fullName>
    </submittedName>
</protein>
<proteinExistence type="predicted"/>
<feature type="domain" description="Xaa-Pro dipeptidyl-peptidase-like" evidence="1">
    <location>
        <begin position="23"/>
        <end position="123"/>
    </location>
</feature>
<keyword evidence="3" id="KW-1185">Reference proteome</keyword>
<dbReference type="InterPro" id="IPR029058">
    <property type="entry name" value="AB_hydrolase_fold"/>
</dbReference>
<evidence type="ECO:0000313" key="2">
    <source>
        <dbReference type="EMBL" id="MTV41431.1"/>
    </source>
</evidence>
<comment type="caution">
    <text evidence="2">The sequence shown here is derived from an EMBL/GenBank/DDBJ whole genome shotgun (WGS) entry which is preliminary data.</text>
</comment>
<sequence>MNKSEKFTLAGGAGQMEGVIDYPQDDAAPRGVALVAHPHPLYGGTMDNKVAVTLMRTFVSLGYVVARINFRGVGRSEGVHDHGKGETDDMAILHAWMTEKFPGLPVALSGFSFGTYVQTHLAQRLAAAGTPAERLVLVGAAAKKWEMADIPADTILIHGEHDDTIPLIDVLDWLRPQEIPVIVIPGADHFFHRKLGHIKSWVTQLWGRGGLAEAETDTASGD</sequence>
<dbReference type="PANTHER" id="PTHR42103:SF2">
    <property type="entry name" value="AB HYDROLASE-1 DOMAIN-CONTAINING PROTEIN"/>
    <property type="match status" value="1"/>
</dbReference>
<dbReference type="GO" id="GO:0016787">
    <property type="term" value="F:hydrolase activity"/>
    <property type="evidence" value="ECO:0007669"/>
    <property type="project" value="UniProtKB-KW"/>
</dbReference>
<dbReference type="InterPro" id="IPR000383">
    <property type="entry name" value="Xaa-Pro-like_dom"/>
</dbReference>
<name>A0A6L6PS06_9BURK</name>
<dbReference type="Proteomes" id="UP000475582">
    <property type="component" value="Unassembled WGS sequence"/>
</dbReference>
<dbReference type="PANTHER" id="PTHR42103">
    <property type="entry name" value="ALPHA/BETA-HYDROLASES SUPERFAMILY PROTEIN"/>
    <property type="match status" value="1"/>
</dbReference>
<dbReference type="RefSeq" id="WP_155467587.1">
    <property type="nucleotide sequence ID" value="NZ_WNKY01000056.1"/>
</dbReference>
<dbReference type="EMBL" id="WNKY01000056">
    <property type="protein sequence ID" value="MTV41431.1"/>
    <property type="molecule type" value="Genomic_DNA"/>
</dbReference>
<reference evidence="2 3" key="1">
    <citation type="submission" date="2019-11" db="EMBL/GenBank/DDBJ databases">
        <title>Type strains purchased from KCTC, JCM and DSMZ.</title>
        <authorList>
            <person name="Lu H."/>
        </authorList>
    </citation>
    <scope>NUCLEOTIDE SEQUENCE [LARGE SCALE GENOMIC DNA]</scope>
    <source>
        <strain evidence="2 3">KCTC 22382</strain>
    </source>
</reference>
<dbReference type="AlphaFoldDB" id="A0A6L6PS06"/>
<dbReference type="Gene3D" id="3.40.50.1820">
    <property type="entry name" value="alpha/beta hydrolase"/>
    <property type="match status" value="1"/>
</dbReference>
<organism evidence="2 3">
    <name type="scientific">Duganella radicis</name>
    <dbReference type="NCBI Taxonomy" id="551988"/>
    <lineage>
        <taxon>Bacteria</taxon>
        <taxon>Pseudomonadati</taxon>
        <taxon>Pseudomonadota</taxon>
        <taxon>Betaproteobacteria</taxon>
        <taxon>Burkholderiales</taxon>
        <taxon>Oxalobacteraceae</taxon>
        <taxon>Telluria group</taxon>
        <taxon>Duganella</taxon>
    </lineage>
</organism>
<dbReference type="OrthoDB" id="9800435at2"/>
<evidence type="ECO:0000313" key="3">
    <source>
        <dbReference type="Proteomes" id="UP000475582"/>
    </source>
</evidence>
<keyword evidence="2" id="KW-0378">Hydrolase</keyword>